<dbReference type="EMBL" id="MDYQ01000216">
    <property type="protein sequence ID" value="PRP78586.1"/>
    <property type="molecule type" value="Genomic_DNA"/>
</dbReference>
<evidence type="ECO:0000313" key="1">
    <source>
        <dbReference type="EMBL" id="PRP78586.1"/>
    </source>
</evidence>
<evidence type="ECO:0000313" key="2">
    <source>
        <dbReference type="Proteomes" id="UP000241769"/>
    </source>
</evidence>
<dbReference type="Proteomes" id="UP000241769">
    <property type="component" value="Unassembled WGS sequence"/>
</dbReference>
<dbReference type="InParanoid" id="A0A2P6N3R5"/>
<sequence>MFLRKYSTYGKIRRIGLKDYRNDCRAFRSRGASQSIIRATQYSIMCTPVESILYPRNSTDS</sequence>
<reference evidence="1 2" key="1">
    <citation type="journal article" date="2018" name="Genome Biol. Evol.">
        <title>Multiple Roots of Fruiting Body Formation in Amoebozoa.</title>
        <authorList>
            <person name="Hillmann F."/>
            <person name="Forbes G."/>
            <person name="Novohradska S."/>
            <person name="Ferling I."/>
            <person name="Riege K."/>
            <person name="Groth M."/>
            <person name="Westermann M."/>
            <person name="Marz M."/>
            <person name="Spaller T."/>
            <person name="Winckler T."/>
            <person name="Schaap P."/>
            <person name="Glockner G."/>
        </authorList>
    </citation>
    <scope>NUCLEOTIDE SEQUENCE [LARGE SCALE GENOMIC DNA]</scope>
    <source>
        <strain evidence="1 2">Jena</strain>
    </source>
</reference>
<accession>A0A2P6N3R5</accession>
<keyword evidence="2" id="KW-1185">Reference proteome</keyword>
<comment type="caution">
    <text evidence="1">The sequence shown here is derived from an EMBL/GenBank/DDBJ whole genome shotgun (WGS) entry which is preliminary data.</text>
</comment>
<gene>
    <name evidence="1" type="ORF">PROFUN_13419</name>
</gene>
<organism evidence="1 2">
    <name type="scientific">Planoprotostelium fungivorum</name>
    <dbReference type="NCBI Taxonomy" id="1890364"/>
    <lineage>
        <taxon>Eukaryota</taxon>
        <taxon>Amoebozoa</taxon>
        <taxon>Evosea</taxon>
        <taxon>Variosea</taxon>
        <taxon>Cavosteliida</taxon>
        <taxon>Cavosteliaceae</taxon>
        <taxon>Planoprotostelium</taxon>
    </lineage>
</organism>
<protein>
    <submittedName>
        <fullName evidence="1">Uncharacterized protein</fullName>
    </submittedName>
</protein>
<name>A0A2P6N3R5_9EUKA</name>
<proteinExistence type="predicted"/>
<dbReference type="AlphaFoldDB" id="A0A2P6N3R5"/>